<organism evidence="2 3">
    <name type="scientific">Alitiscatomonas aceti</name>
    <dbReference type="NCBI Taxonomy" id="2981724"/>
    <lineage>
        <taxon>Bacteria</taxon>
        <taxon>Bacillati</taxon>
        <taxon>Bacillota</taxon>
        <taxon>Clostridia</taxon>
        <taxon>Lachnospirales</taxon>
        <taxon>Lachnospiraceae</taxon>
        <taxon>Alitiscatomonas</taxon>
    </lineage>
</organism>
<keyword evidence="1" id="KW-1133">Transmembrane helix</keyword>
<dbReference type="Proteomes" id="UP001652395">
    <property type="component" value="Unassembled WGS sequence"/>
</dbReference>
<name>A0ABT2UW33_9FIRM</name>
<keyword evidence="1" id="KW-0812">Transmembrane</keyword>
<dbReference type="EMBL" id="JAOQJF010000004">
    <property type="protein sequence ID" value="MCU6798860.1"/>
    <property type="molecule type" value="Genomic_DNA"/>
</dbReference>
<protein>
    <submittedName>
        <fullName evidence="2">Uncharacterized protein</fullName>
    </submittedName>
</protein>
<accession>A0ABT2UW33</accession>
<sequence length="96" mass="10826">MEKITCIVITERNRFQEARRRRNRRRLLAAAQAAKEMAVYALILAILLFFGAGLGVTVLILTDRMGMSLVVAIMGVFLISGVLSEAIPRVFFREDR</sequence>
<reference evidence="2 3" key="1">
    <citation type="journal article" date="2021" name="ISME Commun">
        <title>Automated analysis of genomic sequences facilitates high-throughput and comprehensive description of bacteria.</title>
        <authorList>
            <person name="Hitch T.C.A."/>
        </authorList>
    </citation>
    <scope>NUCLEOTIDE SEQUENCE [LARGE SCALE GENOMIC DNA]</scope>
    <source>
        <strain evidence="3">f_CCE</strain>
    </source>
</reference>
<feature type="transmembrane region" description="Helical" evidence="1">
    <location>
        <begin position="38"/>
        <end position="61"/>
    </location>
</feature>
<comment type="caution">
    <text evidence="2">The sequence shown here is derived from an EMBL/GenBank/DDBJ whole genome shotgun (WGS) entry which is preliminary data.</text>
</comment>
<evidence type="ECO:0000256" key="1">
    <source>
        <dbReference type="SAM" id="Phobius"/>
    </source>
</evidence>
<dbReference type="RefSeq" id="WP_158357605.1">
    <property type="nucleotide sequence ID" value="NZ_JAOQJF010000004.1"/>
</dbReference>
<evidence type="ECO:0000313" key="2">
    <source>
        <dbReference type="EMBL" id="MCU6798860.1"/>
    </source>
</evidence>
<gene>
    <name evidence="2" type="ORF">OCV69_02740</name>
</gene>
<feature type="transmembrane region" description="Helical" evidence="1">
    <location>
        <begin position="67"/>
        <end position="87"/>
    </location>
</feature>
<keyword evidence="1" id="KW-0472">Membrane</keyword>
<evidence type="ECO:0000313" key="3">
    <source>
        <dbReference type="Proteomes" id="UP001652395"/>
    </source>
</evidence>
<keyword evidence="3" id="KW-1185">Reference proteome</keyword>
<proteinExistence type="predicted"/>